<dbReference type="EMBL" id="KR057496">
    <property type="protein sequence ID" value="AKN35475.1"/>
    <property type="molecule type" value="Genomic_DNA"/>
</dbReference>
<dbReference type="AlphaFoldDB" id="A0A0H3ZHV6"/>
<dbReference type="Pfam" id="PF20729">
    <property type="entry name" value="PE-PGRS_C"/>
    <property type="match status" value="1"/>
</dbReference>
<dbReference type="EMBL" id="KR057492">
    <property type="protein sequence ID" value="AKN35346.1"/>
    <property type="molecule type" value="Genomic_DNA"/>
</dbReference>
<reference evidence="5" key="1">
    <citation type="journal article" date="2017" name="Antimicrob. Agents Chemother.">
        <title>Enterobacter cloacae Complex Isolates Harboring blaNMC-A or blaIMI-Type Class A Carbapenemase Genes on Novel Chromosomal Integrative Elements and Plasmids.</title>
        <authorList>
            <person name="Boyd D.A."/>
            <person name="Mataseje L.F."/>
            <person name="Davidson R."/>
            <person name="Delport J.A."/>
            <person name="Fuller J."/>
            <person name="Hoang L."/>
            <person name="Lefebvre B."/>
            <person name="Levett P.N."/>
            <person name="Roscoe D.L."/>
            <person name="Willey B.M."/>
            <person name="Mulvey M.R."/>
        </authorList>
    </citation>
    <scope>NUCLEOTIDE SEQUENCE</scope>
    <source>
        <strain evidence="2">N10-3276</strain>
        <strain evidence="3">N11-1141</strain>
        <strain evidence="4">N12-1562</strain>
        <strain evidence="5">N12-1563</strain>
    </source>
</reference>
<dbReference type="InterPro" id="IPR021109">
    <property type="entry name" value="Peptidase_aspartic_dom_sf"/>
</dbReference>
<name>A0A0H3ZHV6_ENTCL</name>
<accession>A0A0H3ZHV6</accession>
<dbReference type="GO" id="GO:0006508">
    <property type="term" value="P:proteolysis"/>
    <property type="evidence" value="ECO:0007669"/>
    <property type="project" value="UniProtKB-KW"/>
</dbReference>
<proteinExistence type="predicted"/>
<dbReference type="EMBL" id="KR057493">
    <property type="protein sequence ID" value="AKN35378.1"/>
    <property type="molecule type" value="Genomic_DNA"/>
</dbReference>
<dbReference type="SUPFAM" id="SSF50630">
    <property type="entry name" value="Acid proteases"/>
    <property type="match status" value="1"/>
</dbReference>
<organism evidence="5">
    <name type="scientific">Enterobacter cloacae</name>
    <dbReference type="NCBI Taxonomy" id="550"/>
    <lineage>
        <taxon>Bacteria</taxon>
        <taxon>Pseudomonadati</taxon>
        <taxon>Pseudomonadota</taxon>
        <taxon>Gammaproteobacteria</taxon>
        <taxon>Enterobacterales</taxon>
        <taxon>Enterobacteriaceae</taxon>
        <taxon>Enterobacter</taxon>
        <taxon>Enterobacter cloacae complex</taxon>
    </lineage>
</organism>
<keyword evidence="5" id="KW-0378">Hydrolase</keyword>
<keyword evidence="5" id="KW-0645">Protease</keyword>
<dbReference type="Gene3D" id="2.40.70.10">
    <property type="entry name" value="Acid Proteases"/>
    <property type="match status" value="1"/>
</dbReference>
<dbReference type="GO" id="GO:0008233">
    <property type="term" value="F:peptidase activity"/>
    <property type="evidence" value="ECO:0007669"/>
    <property type="project" value="UniProtKB-KW"/>
</dbReference>
<dbReference type="InterPro" id="IPR048054">
    <property type="entry name" value="PecA_C"/>
</dbReference>
<evidence type="ECO:0000313" key="5">
    <source>
        <dbReference type="EMBL" id="AKN35475.1"/>
    </source>
</evidence>
<protein>
    <submittedName>
        <fullName evidence="5">Protease</fullName>
    </submittedName>
</protein>
<evidence type="ECO:0000259" key="1">
    <source>
        <dbReference type="Pfam" id="PF20729"/>
    </source>
</evidence>
<evidence type="ECO:0000313" key="3">
    <source>
        <dbReference type="EMBL" id="AKN35378.1"/>
    </source>
</evidence>
<sequence>MQKHSILIKLTILIIVYVVFPLGTTSYAAISDAKISNPIYSENNDSVYLKFINNDNLNIDATTPKLFVSFPDGAEREVVVDTGSTGLVISASAIPNASKLSPRPGKITYNSSGRIMIGSWLNTTVTIGDGDKYISTNIIPVLAVNEIQCLALARNCKPELNPEHVSMMGIGFDRESSLQSESTPNTNPLLNTNSGSNNGYKLTRNGIYVGINKDIAEGFSFIKLQPSKENKHEWIAPPACIKITGWQGYQCGTVLIDTGVKSMFLTIPNYTLNGGQLPNGTTLDIKLADGIEYEIKIGGHKRNTSPKEIFLNTTRQHIFVNTGFNFLNGYDILYDYENGYFGYKENISLP</sequence>
<evidence type="ECO:0000313" key="4">
    <source>
        <dbReference type="EMBL" id="AKN35441.1"/>
    </source>
</evidence>
<feature type="domain" description="PE cleavage protein A C-terminal" evidence="1">
    <location>
        <begin position="61"/>
        <end position="300"/>
    </location>
</feature>
<evidence type="ECO:0000313" key="2">
    <source>
        <dbReference type="EMBL" id="AKN35346.1"/>
    </source>
</evidence>
<dbReference type="EMBL" id="KR057495">
    <property type="protein sequence ID" value="AKN35441.1"/>
    <property type="molecule type" value="Genomic_DNA"/>
</dbReference>